<dbReference type="PROSITE" id="PS00187">
    <property type="entry name" value="TPP_ENZYMES"/>
    <property type="match status" value="1"/>
</dbReference>
<dbReference type="Pfam" id="PF02775">
    <property type="entry name" value="TPP_enzyme_C"/>
    <property type="match status" value="1"/>
</dbReference>
<feature type="domain" description="Thiamine pyrophosphate enzyme central" evidence="5">
    <location>
        <begin position="199"/>
        <end position="338"/>
    </location>
</feature>
<evidence type="ECO:0000256" key="3">
    <source>
        <dbReference type="ARBA" id="ARBA00023052"/>
    </source>
</evidence>
<dbReference type="CDD" id="cd07035">
    <property type="entry name" value="TPP_PYR_POX_like"/>
    <property type="match status" value="1"/>
</dbReference>
<proteinExistence type="inferred from homology"/>
<dbReference type="PANTHER" id="PTHR18968:SF13">
    <property type="entry name" value="ACETOLACTATE SYNTHASE CATALYTIC SUBUNIT, MITOCHONDRIAL"/>
    <property type="match status" value="1"/>
</dbReference>
<dbReference type="InterPro" id="IPR011766">
    <property type="entry name" value="TPP_enzyme_TPP-bd"/>
</dbReference>
<dbReference type="GO" id="GO:0050660">
    <property type="term" value="F:flavin adenine dinucleotide binding"/>
    <property type="evidence" value="ECO:0007669"/>
    <property type="project" value="TreeGrafter"/>
</dbReference>
<evidence type="ECO:0000259" key="5">
    <source>
        <dbReference type="Pfam" id="PF00205"/>
    </source>
</evidence>
<dbReference type="NCBIfam" id="NF004772">
    <property type="entry name" value="PRK06112.1"/>
    <property type="match status" value="1"/>
</dbReference>
<dbReference type="Gene3D" id="3.40.50.1220">
    <property type="entry name" value="TPP-binding domain"/>
    <property type="match status" value="1"/>
</dbReference>
<dbReference type="OrthoDB" id="4494979at2"/>
<dbReference type="RefSeq" id="WP_124761361.1">
    <property type="nucleotide sequence ID" value="NZ_JAFBDY010000001.1"/>
</dbReference>
<dbReference type="Proteomes" id="UP000274033">
    <property type="component" value="Unassembled WGS sequence"/>
</dbReference>
<dbReference type="CDD" id="cd00568">
    <property type="entry name" value="TPP_enzymes"/>
    <property type="match status" value="1"/>
</dbReference>
<sequence length="569" mass="63043">MTLDVENQYTNAERAARALYKNGVREIFGQSNPQTIMLACEELGIRQIGFRQENAGAYMAQGYGMVSGKIPVVGAQNGPAAALLVPGLAEAHKSSHAIVAIVDDVPLRDEDRNAFQELDHFELFKGVAKWVKRVSHPDRIEALIDRAFIEASSGRPGPVVLLFPKDIMYSTKKSKANPTSKTSFSHYPLDRPCANLDELQKAADFISKAKRPLIYAGGGVNTSGAQNILRKIQDEFNLPIATTTMGKGAVDENHPLTLGPIGYYMGNRSRTKYLREYVKQADVILLIGNRTNQNGTDSWTLLPNEATYIHLDISPSEIGRNYPSLRLAGDAKMSLEKLYELLGEQGASQEPRDEVRKVIQHSRQQYSQEVASYLEKKNEVLHIEHILVELNKQLEEDHIVVADASYSSIWISNFIDASDKRRFIFPRGIAGLGWGLPMAMGAKVAEPGRKVFCLCGDGGFAHVWSELETCMREGIDVVIGVINNGILGYQKHAELSKWGKHTSAIDIKKIDYVKIAEACEMRGMVIDHISDVESSLKEAFQHKGSVLLDLRVDASSIPPLTFMQSFDSI</sequence>
<dbReference type="InterPro" id="IPR045229">
    <property type="entry name" value="TPP_enz"/>
</dbReference>
<organism evidence="8 9">
    <name type="scientific">Lysinibacillus composti</name>
    <dbReference type="NCBI Taxonomy" id="720633"/>
    <lineage>
        <taxon>Bacteria</taxon>
        <taxon>Bacillati</taxon>
        <taxon>Bacillota</taxon>
        <taxon>Bacilli</taxon>
        <taxon>Bacillales</taxon>
        <taxon>Bacillaceae</taxon>
        <taxon>Lysinibacillus</taxon>
    </lineage>
</organism>
<gene>
    <name evidence="8" type="ORF">EBB45_00010</name>
</gene>
<evidence type="ECO:0000259" key="7">
    <source>
        <dbReference type="Pfam" id="PF02776"/>
    </source>
</evidence>
<dbReference type="GO" id="GO:0030976">
    <property type="term" value="F:thiamine pyrophosphate binding"/>
    <property type="evidence" value="ECO:0007669"/>
    <property type="project" value="InterPro"/>
</dbReference>
<dbReference type="SUPFAM" id="SSF52467">
    <property type="entry name" value="DHS-like NAD/FAD-binding domain"/>
    <property type="match status" value="1"/>
</dbReference>
<dbReference type="GO" id="GO:0003984">
    <property type="term" value="F:acetolactate synthase activity"/>
    <property type="evidence" value="ECO:0007669"/>
    <property type="project" value="TreeGrafter"/>
</dbReference>
<keyword evidence="9" id="KW-1185">Reference proteome</keyword>
<dbReference type="GO" id="GO:0009097">
    <property type="term" value="P:isoleucine biosynthetic process"/>
    <property type="evidence" value="ECO:0007669"/>
    <property type="project" value="TreeGrafter"/>
</dbReference>
<dbReference type="Pfam" id="PF02776">
    <property type="entry name" value="TPP_enzyme_N"/>
    <property type="match status" value="1"/>
</dbReference>
<dbReference type="InterPro" id="IPR012000">
    <property type="entry name" value="Thiamin_PyroP_enz_cen_dom"/>
</dbReference>
<protein>
    <submittedName>
        <fullName evidence="8">Acetolactate synthase catalytic subunit</fullName>
    </submittedName>
</protein>
<reference evidence="8 9" key="1">
    <citation type="journal article" date="2013" name="J. Microbiol.">
        <title>Lysinibacillus chungkukjangi sp. nov., isolated from Chungkukjang, Korean fermented soybean food.</title>
        <authorList>
            <person name="Kim S.J."/>
            <person name="Jang Y.H."/>
            <person name="Hamada M."/>
            <person name="Ahn J.H."/>
            <person name="Weon H.Y."/>
            <person name="Suzuki K."/>
            <person name="Whang K.S."/>
            <person name="Kwon S.W."/>
        </authorList>
    </citation>
    <scope>NUCLEOTIDE SEQUENCE [LARGE SCALE GENOMIC DNA]</scope>
    <source>
        <strain evidence="8 9">MCCC 1A12701</strain>
    </source>
</reference>
<dbReference type="EMBL" id="RRCT01000001">
    <property type="protein sequence ID" value="RQW75979.1"/>
    <property type="molecule type" value="Genomic_DNA"/>
</dbReference>
<dbReference type="InterPro" id="IPR012001">
    <property type="entry name" value="Thiamin_PyroP_enz_TPP-bd_dom"/>
</dbReference>
<accession>A0A3N9UIV4</accession>
<dbReference type="GO" id="GO:0009099">
    <property type="term" value="P:L-valine biosynthetic process"/>
    <property type="evidence" value="ECO:0007669"/>
    <property type="project" value="TreeGrafter"/>
</dbReference>
<dbReference type="PANTHER" id="PTHR18968">
    <property type="entry name" value="THIAMINE PYROPHOSPHATE ENZYMES"/>
    <property type="match status" value="1"/>
</dbReference>
<evidence type="ECO:0000313" key="8">
    <source>
        <dbReference type="EMBL" id="RQW75979.1"/>
    </source>
</evidence>
<evidence type="ECO:0000313" key="9">
    <source>
        <dbReference type="Proteomes" id="UP000274033"/>
    </source>
</evidence>
<evidence type="ECO:0000256" key="2">
    <source>
        <dbReference type="ARBA" id="ARBA00007812"/>
    </source>
</evidence>
<dbReference type="InterPro" id="IPR029061">
    <property type="entry name" value="THDP-binding"/>
</dbReference>
<dbReference type="SUPFAM" id="SSF52518">
    <property type="entry name" value="Thiamin diphosphate-binding fold (THDP-binding)"/>
    <property type="match status" value="2"/>
</dbReference>
<dbReference type="InterPro" id="IPR000399">
    <property type="entry name" value="TPP-bd_CS"/>
</dbReference>
<dbReference type="AlphaFoldDB" id="A0A3N9UIV4"/>
<dbReference type="GO" id="GO:0000287">
    <property type="term" value="F:magnesium ion binding"/>
    <property type="evidence" value="ECO:0007669"/>
    <property type="project" value="InterPro"/>
</dbReference>
<dbReference type="GO" id="GO:0005948">
    <property type="term" value="C:acetolactate synthase complex"/>
    <property type="evidence" value="ECO:0007669"/>
    <property type="project" value="TreeGrafter"/>
</dbReference>
<feature type="domain" description="Thiamine pyrophosphate enzyme N-terminal TPP-binding" evidence="7">
    <location>
        <begin position="12"/>
        <end position="122"/>
    </location>
</feature>
<comment type="cofactor">
    <cofactor evidence="1">
        <name>thiamine diphosphate</name>
        <dbReference type="ChEBI" id="CHEBI:58937"/>
    </cofactor>
</comment>
<name>A0A3N9UIV4_9BACI</name>
<dbReference type="Gene3D" id="3.40.50.970">
    <property type="match status" value="2"/>
</dbReference>
<dbReference type="InterPro" id="IPR029035">
    <property type="entry name" value="DHS-like_NAD/FAD-binding_dom"/>
</dbReference>
<comment type="similarity">
    <text evidence="2 4">Belongs to the TPP enzyme family.</text>
</comment>
<feature type="domain" description="Thiamine pyrophosphate enzyme TPP-binding" evidence="6">
    <location>
        <begin position="404"/>
        <end position="549"/>
    </location>
</feature>
<evidence type="ECO:0000256" key="1">
    <source>
        <dbReference type="ARBA" id="ARBA00001964"/>
    </source>
</evidence>
<evidence type="ECO:0000256" key="4">
    <source>
        <dbReference type="RuleBase" id="RU362132"/>
    </source>
</evidence>
<evidence type="ECO:0000259" key="6">
    <source>
        <dbReference type="Pfam" id="PF02775"/>
    </source>
</evidence>
<comment type="caution">
    <text evidence="8">The sequence shown here is derived from an EMBL/GenBank/DDBJ whole genome shotgun (WGS) entry which is preliminary data.</text>
</comment>
<dbReference type="Pfam" id="PF00205">
    <property type="entry name" value="TPP_enzyme_M"/>
    <property type="match status" value="1"/>
</dbReference>
<keyword evidence="3 4" id="KW-0786">Thiamine pyrophosphate</keyword>